<dbReference type="InterPro" id="IPR011494">
    <property type="entry name" value="HIRA-like_C"/>
</dbReference>
<evidence type="ECO:0000256" key="6">
    <source>
        <dbReference type="ARBA" id="ARBA00023015"/>
    </source>
</evidence>
<dbReference type="Gene3D" id="2.130.10.10">
    <property type="entry name" value="YVTN repeat-like/Quinoprotein amine dehydrogenase"/>
    <property type="match status" value="2"/>
</dbReference>
<gene>
    <name evidence="14" type="primary">Contig7392.g7899</name>
    <name evidence="14" type="ORF">STYLEM_913</name>
</gene>
<dbReference type="InterPro" id="IPR015943">
    <property type="entry name" value="WD40/YVTN_repeat-like_dom_sf"/>
</dbReference>
<sequence>MRLGKVDWVNHSKMPILSVDVQPNGFRYVTGGTDHKVCIWNLLPVISEKYEKIGQKNKNAQEEGKAAHSGDVEMRSNEEVSHEKGTNDPIEDSDGYKDDIRIMESLFESEKKRSQRLLAILDAHANPVNCVRWNSIGTLFASASDDGSVLLWEYVGEQLANVFQKMSMQNMASTGHQKRQFFEESKGGNQQQLGDEEPDQEQYLEEWRNKRSWRSHKGGVIDVAWCPDNIHFASCGTDSQIIIQSINEPSAIKFIDQKANGLCFDPFGKFMASQSSEDRSLIIWRIQDFKNLSKECEHSSYYKQAMSQSLFRRLSWSADGQFISTTAGKVGSHHIAPLIERSSWKQMASLSGHNKTICTSRINPRLFKNPNTSKELNMDTGEYQEVLSCYSVVALASIDSTLSIWKPYMDKPFAVVLDIFKMGVTDLSWGFNGNILLASSNDGHVFSVHFKPGVLGHPITEMEKQIIIEKKYGSTILNDYKKHTKLVCQSLGSLNTATNMPLSQSGKVSANLTGNLLKQSQQETINKNGKKKIVPVMIKQYNESANINPFLNPFQNQMIIDQSAANLKTAQNQKIEASQNLANSKPQQDIIQPQVIKQAHNEELKQDSLLSNENQAPKLPPFSKTFGQTSCDQITTTAKSQIVSSNQQSMIQQQQQPIPNQKTTAPTVMIQPQVQQIQQTTQIVQQSNNLQKLQLEEEKESLIEQSARKGKKSKKRKPDNQQEAISQQQVVGGTQFGQNFAQISRQLQFTGSNQQNIQFVASKENLNQLERIFELTKDIITAIPIEEHQLLNSIKHKEQMQFSLPAQDSFSEELKVIISNVDLNAFNRRAEVKILNQDNVYISQTAIEREFVVLTCVCHSFFILYTNLGQLQIFSTRTTQLIRGGLIQEGICFLECSEESMSFTTLNLKGQLNIYKMKNVDYPSVDTCMLLWSASVIEILRIQSQLAQQLDPNAKVFVRKLKLVRDGGVMVFLTDNTSFEYDINTKMWRQLSNTNELANSLKQADDQKFGNNQNIQRDQQIHSQNDGKISSIIKQLEHQNLEDQLQVLEQDANMINQEEEQRFLQNHQNPYQLETMLRKINGLQESMQIYERLHMKGELLYALRMYTTMIIAVGDFVKLKDLVLDYRLLTTAEEEQSLASNSDQQKQYTLHGLIINQDTALHNLLSLMSDEQNEDSRDHQNPANIINSINDKSRVINLDEKRYFQVCGMDKREIFQKSIMPVLQTQATSDSLLKQYLSKVIQKIAELNSSGQHQQRNYLMGGNQGQNKQRRGSKHHIIQNTNSSNQMLQDQEMLMVQGPQGSNGQQVTYQVIQPSQIGLMLPSISSCLPSYVVDHKNQDMSQIHQQMMLQLNQPSWPYMQISGDQIMQTQVITHPQTLVQAQQLNQHMQQNPKDHQ</sequence>
<comment type="similarity">
    <text evidence="2">Belongs to the WD repeat HIR1 family.</text>
</comment>
<keyword evidence="15" id="KW-1185">Reference proteome</keyword>
<dbReference type="GO" id="GO:0006351">
    <property type="term" value="P:DNA-templated transcription"/>
    <property type="evidence" value="ECO:0007669"/>
    <property type="project" value="InterPro"/>
</dbReference>
<dbReference type="GO" id="GO:0000785">
    <property type="term" value="C:chromatin"/>
    <property type="evidence" value="ECO:0007669"/>
    <property type="project" value="TreeGrafter"/>
</dbReference>
<dbReference type="InterPro" id="IPR036322">
    <property type="entry name" value="WD40_repeat_dom_sf"/>
</dbReference>
<feature type="region of interest" description="Disordered" evidence="11">
    <location>
        <begin position="57"/>
        <end position="95"/>
    </location>
</feature>
<feature type="region of interest" description="Disordered" evidence="11">
    <location>
        <begin position="1252"/>
        <end position="1275"/>
    </location>
</feature>
<keyword evidence="6" id="KW-0805">Transcription regulation</keyword>
<keyword evidence="7" id="KW-0804">Transcription</keyword>
<protein>
    <submittedName>
        <fullName evidence="14">Protein hira</fullName>
    </submittedName>
</protein>
<accession>A0A077ZPS3</accession>
<evidence type="ECO:0000313" key="15">
    <source>
        <dbReference type="Proteomes" id="UP000039865"/>
    </source>
</evidence>
<feature type="domain" description="Protein HIRA-like C-terminal" evidence="12">
    <location>
        <begin position="890"/>
        <end position="1123"/>
    </location>
</feature>
<dbReference type="GO" id="GO:0005634">
    <property type="term" value="C:nucleus"/>
    <property type="evidence" value="ECO:0007669"/>
    <property type="project" value="UniProtKB-SubCell"/>
</dbReference>
<evidence type="ECO:0000256" key="4">
    <source>
        <dbReference type="ARBA" id="ARBA00022737"/>
    </source>
</evidence>
<dbReference type="GO" id="GO:0006338">
    <property type="term" value="P:chromatin remodeling"/>
    <property type="evidence" value="ECO:0007669"/>
    <property type="project" value="InterPro"/>
</dbReference>
<dbReference type="Pfam" id="PF24105">
    <property type="entry name" value="Beta-prop_CAF1B_HIR1"/>
    <property type="match status" value="1"/>
</dbReference>
<evidence type="ECO:0000256" key="3">
    <source>
        <dbReference type="ARBA" id="ARBA00022574"/>
    </source>
</evidence>
<dbReference type="Proteomes" id="UP000039865">
    <property type="component" value="Unassembled WGS sequence"/>
</dbReference>
<comment type="subcellular location">
    <subcellularLocation>
        <location evidence="1">Nucleus</location>
    </subcellularLocation>
</comment>
<dbReference type="InParanoid" id="A0A077ZPS3"/>
<keyword evidence="8" id="KW-0539">Nucleus</keyword>
<evidence type="ECO:0000313" key="14">
    <source>
        <dbReference type="EMBL" id="CDW71962.1"/>
    </source>
</evidence>
<feature type="repeat" description="WD" evidence="9">
    <location>
        <begin position="9"/>
        <end position="42"/>
    </location>
</feature>
<dbReference type="InterPro" id="IPR055410">
    <property type="entry name" value="Beta-prop_CAF1B_HIR1"/>
</dbReference>
<evidence type="ECO:0000259" key="12">
    <source>
        <dbReference type="Pfam" id="PF07569"/>
    </source>
</evidence>
<keyword evidence="10" id="KW-0175">Coiled coil</keyword>
<dbReference type="PANTHER" id="PTHR13831">
    <property type="entry name" value="MEMBER OF THE HIR1 FAMILY OF WD-REPEAT PROTEINS"/>
    <property type="match status" value="1"/>
</dbReference>
<dbReference type="EMBL" id="CCKQ01000861">
    <property type="protein sequence ID" value="CDW71962.1"/>
    <property type="molecule type" value="Genomic_DNA"/>
</dbReference>
<feature type="coiled-coil region" evidence="10">
    <location>
        <begin position="1031"/>
        <end position="1093"/>
    </location>
</feature>
<evidence type="ECO:0000256" key="5">
    <source>
        <dbReference type="ARBA" id="ARBA00022853"/>
    </source>
</evidence>
<name>A0A077ZPS3_STYLE</name>
<evidence type="ECO:0000256" key="2">
    <source>
        <dbReference type="ARBA" id="ARBA00007306"/>
    </source>
</evidence>
<dbReference type="SUPFAM" id="SSF50978">
    <property type="entry name" value="WD40 repeat-like"/>
    <property type="match status" value="1"/>
</dbReference>
<feature type="region of interest" description="Disordered" evidence="11">
    <location>
        <begin position="174"/>
        <end position="199"/>
    </location>
</feature>
<dbReference type="GO" id="GO:0006355">
    <property type="term" value="P:regulation of DNA-templated transcription"/>
    <property type="evidence" value="ECO:0007669"/>
    <property type="project" value="InterPro"/>
</dbReference>
<dbReference type="Pfam" id="PF00400">
    <property type="entry name" value="WD40"/>
    <property type="match status" value="2"/>
</dbReference>
<feature type="repeat" description="WD" evidence="9">
    <location>
        <begin position="121"/>
        <end position="153"/>
    </location>
</feature>
<feature type="region of interest" description="Disordered" evidence="11">
    <location>
        <begin position="702"/>
        <end position="727"/>
    </location>
</feature>
<dbReference type="Pfam" id="PF07569">
    <property type="entry name" value="Hira"/>
    <property type="match status" value="1"/>
</dbReference>
<dbReference type="PROSITE" id="PS50082">
    <property type="entry name" value="WD_REPEATS_2"/>
    <property type="match status" value="2"/>
</dbReference>
<dbReference type="PROSITE" id="PS50294">
    <property type="entry name" value="WD_REPEATS_REGION"/>
    <property type="match status" value="1"/>
</dbReference>
<dbReference type="SMART" id="SM00320">
    <property type="entry name" value="WD40"/>
    <property type="match status" value="6"/>
</dbReference>
<dbReference type="InterPro" id="IPR001680">
    <property type="entry name" value="WD40_rpt"/>
</dbReference>
<organism evidence="14 15">
    <name type="scientific">Stylonychia lemnae</name>
    <name type="common">Ciliate</name>
    <dbReference type="NCBI Taxonomy" id="5949"/>
    <lineage>
        <taxon>Eukaryota</taxon>
        <taxon>Sar</taxon>
        <taxon>Alveolata</taxon>
        <taxon>Ciliophora</taxon>
        <taxon>Intramacronucleata</taxon>
        <taxon>Spirotrichea</taxon>
        <taxon>Stichotrichia</taxon>
        <taxon>Sporadotrichida</taxon>
        <taxon>Oxytrichidae</taxon>
        <taxon>Stylonychinae</taxon>
        <taxon>Stylonychia</taxon>
    </lineage>
</organism>
<proteinExistence type="inferred from homology"/>
<reference evidence="14 15" key="1">
    <citation type="submission" date="2014-06" db="EMBL/GenBank/DDBJ databases">
        <authorList>
            <person name="Swart Estienne"/>
        </authorList>
    </citation>
    <scope>NUCLEOTIDE SEQUENCE [LARGE SCALE GENOMIC DNA]</scope>
    <source>
        <strain evidence="14 15">130c</strain>
    </source>
</reference>
<evidence type="ECO:0000256" key="1">
    <source>
        <dbReference type="ARBA" id="ARBA00004123"/>
    </source>
</evidence>
<keyword evidence="4" id="KW-0677">Repeat</keyword>
<evidence type="ECO:0000259" key="13">
    <source>
        <dbReference type="Pfam" id="PF24105"/>
    </source>
</evidence>
<dbReference type="InterPro" id="IPR031120">
    <property type="entry name" value="HIR1-like"/>
</dbReference>
<dbReference type="PANTHER" id="PTHR13831:SF0">
    <property type="entry name" value="PROTEIN HIRA"/>
    <property type="match status" value="1"/>
</dbReference>
<keyword evidence="5" id="KW-0156">Chromatin regulator</keyword>
<dbReference type="GO" id="GO:0000417">
    <property type="term" value="C:HIR complex"/>
    <property type="evidence" value="ECO:0007669"/>
    <property type="project" value="TreeGrafter"/>
</dbReference>
<feature type="compositionally biased region" description="Basic and acidic residues" evidence="11">
    <location>
        <begin position="57"/>
        <end position="86"/>
    </location>
</feature>
<evidence type="ECO:0000256" key="10">
    <source>
        <dbReference type="SAM" id="Coils"/>
    </source>
</evidence>
<dbReference type="OrthoDB" id="538223at2759"/>
<feature type="domain" description="CAF1B/HIR1 beta-propeller" evidence="13">
    <location>
        <begin position="192"/>
        <end position="453"/>
    </location>
</feature>
<keyword evidence="3 9" id="KW-0853">WD repeat</keyword>
<feature type="compositionally biased region" description="Basic residues" evidence="11">
    <location>
        <begin position="708"/>
        <end position="717"/>
    </location>
</feature>
<evidence type="ECO:0000256" key="9">
    <source>
        <dbReference type="PROSITE-ProRule" id="PRU00221"/>
    </source>
</evidence>
<dbReference type="GO" id="GO:0031491">
    <property type="term" value="F:nucleosome binding"/>
    <property type="evidence" value="ECO:0007669"/>
    <property type="project" value="TreeGrafter"/>
</dbReference>
<evidence type="ECO:0000256" key="8">
    <source>
        <dbReference type="ARBA" id="ARBA00023242"/>
    </source>
</evidence>
<evidence type="ECO:0000256" key="7">
    <source>
        <dbReference type="ARBA" id="ARBA00023163"/>
    </source>
</evidence>
<evidence type="ECO:0000256" key="11">
    <source>
        <dbReference type="SAM" id="MobiDB-lite"/>
    </source>
</evidence>